<dbReference type="EMBL" id="JAWWNJ010000004">
    <property type="protein sequence ID" value="KAK7057374.1"/>
    <property type="molecule type" value="Genomic_DNA"/>
</dbReference>
<evidence type="ECO:0000313" key="2">
    <source>
        <dbReference type="Proteomes" id="UP001362999"/>
    </source>
</evidence>
<keyword evidence="2" id="KW-1185">Reference proteome</keyword>
<proteinExistence type="predicted"/>
<accession>A0AAW0E163</accession>
<gene>
    <name evidence="1" type="ORF">R3P38DRAFT_2759640</name>
</gene>
<sequence length="193" mass="21984">MYMELTVKSVQRRGYPSAASLQLQQTWPSLHSAVYVKRNPCHGRDPATGLSEYWVRSPLAPDSAVDLESPYQVLARKDTYQLDVNNWKVLPSQGKADFAPQEWEKVTVHPDRVAWIVPPEVKEANAKENGRGQAQEIAAEVQYFDRVKKRKLFMGYYEVSAGVLNWKTFGVPVPRIPFVVMDGEKEQSELPSY</sequence>
<dbReference type="Proteomes" id="UP001362999">
    <property type="component" value="Unassembled WGS sequence"/>
</dbReference>
<protein>
    <submittedName>
        <fullName evidence="1">Uncharacterized protein</fullName>
    </submittedName>
</protein>
<name>A0AAW0E163_9AGAR</name>
<organism evidence="1 2">
    <name type="scientific">Favolaschia claudopus</name>
    <dbReference type="NCBI Taxonomy" id="2862362"/>
    <lineage>
        <taxon>Eukaryota</taxon>
        <taxon>Fungi</taxon>
        <taxon>Dikarya</taxon>
        <taxon>Basidiomycota</taxon>
        <taxon>Agaricomycotina</taxon>
        <taxon>Agaricomycetes</taxon>
        <taxon>Agaricomycetidae</taxon>
        <taxon>Agaricales</taxon>
        <taxon>Marasmiineae</taxon>
        <taxon>Mycenaceae</taxon>
        <taxon>Favolaschia</taxon>
    </lineage>
</organism>
<evidence type="ECO:0000313" key="1">
    <source>
        <dbReference type="EMBL" id="KAK7057374.1"/>
    </source>
</evidence>
<reference evidence="1 2" key="1">
    <citation type="journal article" date="2024" name="J Genomics">
        <title>Draft genome sequencing and assembly of Favolaschia claudopus CIRM-BRFM 2984 isolated from oak limbs.</title>
        <authorList>
            <person name="Navarro D."/>
            <person name="Drula E."/>
            <person name="Chaduli D."/>
            <person name="Cazenave R."/>
            <person name="Ahrendt S."/>
            <person name="Wang J."/>
            <person name="Lipzen A."/>
            <person name="Daum C."/>
            <person name="Barry K."/>
            <person name="Grigoriev I.V."/>
            <person name="Favel A."/>
            <person name="Rosso M.N."/>
            <person name="Martin F."/>
        </authorList>
    </citation>
    <scope>NUCLEOTIDE SEQUENCE [LARGE SCALE GENOMIC DNA]</scope>
    <source>
        <strain evidence="1 2">CIRM-BRFM 2984</strain>
    </source>
</reference>
<dbReference type="AlphaFoldDB" id="A0AAW0E163"/>
<comment type="caution">
    <text evidence="1">The sequence shown here is derived from an EMBL/GenBank/DDBJ whole genome shotgun (WGS) entry which is preliminary data.</text>
</comment>